<reference evidence="1 2" key="1">
    <citation type="submission" date="2017-12" db="EMBL/GenBank/DDBJ databases">
        <title>Characterization of six clinical isolates of Enterochimera gen. nov., a novel genus of the Yersiniaciae family and the three species Enterochimera arupensis sp. nov., Enterochimera coloradensis sp. nov, and Enterochimera californica sp. nov.</title>
        <authorList>
            <person name="Rossi A."/>
            <person name="Fisher M."/>
        </authorList>
    </citation>
    <scope>NUCLEOTIDE SEQUENCE [LARGE SCALE GENOMIC DNA]</scope>
    <source>
        <strain evidence="2">2016-Iso4</strain>
    </source>
</reference>
<dbReference type="Pfam" id="PF10769">
    <property type="entry name" value="DUF2594"/>
    <property type="match status" value="1"/>
</dbReference>
<evidence type="ECO:0000313" key="2">
    <source>
        <dbReference type="Proteomes" id="UP000234503"/>
    </source>
</evidence>
<dbReference type="InterPro" id="IPR019705">
    <property type="entry name" value="DUF2594"/>
</dbReference>
<comment type="caution">
    <text evidence="1">The sequence shown here is derived from an EMBL/GenBank/DDBJ whole genome shotgun (WGS) entry which is preliminary data.</text>
</comment>
<dbReference type="AlphaFoldDB" id="A0A2N5ECW6"/>
<name>A0A2N5ECW6_9GAMM</name>
<sequence length="74" mass="8112">MSLNDFATAPNVETLATEVACLKATLTMMLKALGQADAGKVVLNLEKLIAQIEDEQQAETFRTTLAQIKQAYRQ</sequence>
<proteinExistence type="predicted"/>
<organism evidence="1 2">
    <name type="scientific">Chimaeribacter coloradensis</name>
    <dbReference type="NCBI Taxonomy" id="2060068"/>
    <lineage>
        <taxon>Bacteria</taxon>
        <taxon>Pseudomonadati</taxon>
        <taxon>Pseudomonadota</taxon>
        <taxon>Gammaproteobacteria</taxon>
        <taxon>Enterobacterales</taxon>
        <taxon>Yersiniaceae</taxon>
        <taxon>Chimaeribacter</taxon>
    </lineage>
</organism>
<protein>
    <recommendedName>
        <fullName evidence="3">DUF2594 domain-containing protein</fullName>
    </recommendedName>
</protein>
<accession>A0A2N5ECW6</accession>
<keyword evidence="2" id="KW-1185">Reference proteome</keyword>
<evidence type="ECO:0008006" key="3">
    <source>
        <dbReference type="Google" id="ProtNLM"/>
    </source>
</evidence>
<gene>
    <name evidence="1" type="ORF">CYR32_00980</name>
</gene>
<dbReference type="OrthoDB" id="6475550at2"/>
<dbReference type="RefSeq" id="WP_101821652.1">
    <property type="nucleotide sequence ID" value="NZ_PJZH01000001.1"/>
</dbReference>
<dbReference type="EMBL" id="PJZH01000001">
    <property type="protein sequence ID" value="PLR40347.1"/>
    <property type="molecule type" value="Genomic_DNA"/>
</dbReference>
<dbReference type="Proteomes" id="UP000234503">
    <property type="component" value="Unassembled WGS sequence"/>
</dbReference>
<evidence type="ECO:0000313" key="1">
    <source>
        <dbReference type="EMBL" id="PLR40347.1"/>
    </source>
</evidence>
<dbReference type="NCBIfam" id="NF007904">
    <property type="entry name" value="PRK10613.1"/>
    <property type="match status" value="1"/>
</dbReference>